<comment type="caution">
    <text evidence="1">The sequence shown here is derived from an EMBL/GenBank/DDBJ whole genome shotgun (WGS) entry which is preliminary data.</text>
</comment>
<evidence type="ECO:0000313" key="2">
    <source>
        <dbReference type="Proteomes" id="UP001177023"/>
    </source>
</evidence>
<proteinExistence type="predicted"/>
<name>A0AA36DE43_9BILA</name>
<evidence type="ECO:0000313" key="1">
    <source>
        <dbReference type="EMBL" id="CAJ0584563.1"/>
    </source>
</evidence>
<dbReference type="Proteomes" id="UP001177023">
    <property type="component" value="Unassembled WGS sequence"/>
</dbReference>
<organism evidence="1 2">
    <name type="scientific">Mesorhabditis spiculigera</name>
    <dbReference type="NCBI Taxonomy" id="96644"/>
    <lineage>
        <taxon>Eukaryota</taxon>
        <taxon>Metazoa</taxon>
        <taxon>Ecdysozoa</taxon>
        <taxon>Nematoda</taxon>
        <taxon>Chromadorea</taxon>
        <taxon>Rhabditida</taxon>
        <taxon>Rhabditina</taxon>
        <taxon>Rhabditomorpha</taxon>
        <taxon>Rhabditoidea</taxon>
        <taxon>Rhabditidae</taxon>
        <taxon>Mesorhabditinae</taxon>
        <taxon>Mesorhabditis</taxon>
    </lineage>
</organism>
<feature type="non-terminal residue" evidence="1">
    <location>
        <position position="1"/>
    </location>
</feature>
<gene>
    <name evidence="1" type="ORF">MSPICULIGERA_LOCUS22612</name>
</gene>
<dbReference type="InterPro" id="IPR053164">
    <property type="entry name" value="IS1016-like_transposase"/>
</dbReference>
<keyword evidence="2" id="KW-1185">Reference proteome</keyword>
<dbReference type="AlphaFoldDB" id="A0AA36DE43"/>
<evidence type="ECO:0008006" key="3">
    <source>
        <dbReference type="Google" id="ProtNLM"/>
    </source>
</evidence>
<dbReference type="PANTHER" id="PTHR47163">
    <property type="entry name" value="DDE_TNP_IS1595 DOMAIN-CONTAINING PROTEIN"/>
    <property type="match status" value="1"/>
</dbReference>
<sequence length="304" mass="35505">MNLTDIARMSEREAIESFWWWKPRQDAADKETKGSVPLGMCAVHLFEARWWHARDSRLPIKSVLLLVYLWSTGLSSVQQLSKEMGDVAATTVIDWCRYLRDVCGWATSERLKESRIGGPGTICELDETVMSRRKYHRGRIVKARWLFGGICRETKEMFAVLVPDRRAETLMGQHHRPHCAWHHDHYGRFASYKGLADHPDYNWQWVNHKENFVKPGHPQVHSRQLSGRDRRYRLSLDLQCGVPRRTLCDLVTARMRGQVESYVAEGIWRQLHGNDDAFKRPFSRILLFWPPGTDIDSVPFYAEE</sequence>
<dbReference type="PANTHER" id="PTHR47163:SF2">
    <property type="entry name" value="SI:DKEY-17M8.2"/>
    <property type="match status" value="1"/>
</dbReference>
<dbReference type="EMBL" id="CATQJA010002698">
    <property type="protein sequence ID" value="CAJ0584563.1"/>
    <property type="molecule type" value="Genomic_DNA"/>
</dbReference>
<accession>A0AA36DE43</accession>
<reference evidence="1" key="1">
    <citation type="submission" date="2023-06" db="EMBL/GenBank/DDBJ databases">
        <authorList>
            <person name="Delattre M."/>
        </authorList>
    </citation>
    <scope>NUCLEOTIDE SEQUENCE</scope>
    <source>
        <strain evidence="1">AF72</strain>
    </source>
</reference>
<protein>
    <recommendedName>
        <fullName evidence="3">Transposase</fullName>
    </recommendedName>
</protein>